<organism evidence="7 8">
    <name type="scientific">Mesobaculum littorinae</name>
    <dbReference type="NCBI Taxonomy" id="2486419"/>
    <lineage>
        <taxon>Bacteria</taxon>
        <taxon>Pseudomonadati</taxon>
        <taxon>Pseudomonadota</taxon>
        <taxon>Alphaproteobacteria</taxon>
        <taxon>Rhodobacterales</taxon>
        <taxon>Roseobacteraceae</taxon>
        <taxon>Mesobaculum</taxon>
    </lineage>
</organism>
<comment type="similarity">
    <text evidence="5">Belongs to the FMN-dependent alpha-hydroxy acid dehydrogenase family.</text>
</comment>
<dbReference type="PROSITE" id="PS51349">
    <property type="entry name" value="FMN_HYDROXY_ACID_DH_2"/>
    <property type="match status" value="1"/>
</dbReference>
<evidence type="ECO:0000256" key="3">
    <source>
        <dbReference type="ARBA" id="ARBA00022643"/>
    </source>
</evidence>
<evidence type="ECO:0000313" key="7">
    <source>
        <dbReference type="EMBL" id="RVV98114.1"/>
    </source>
</evidence>
<dbReference type="GO" id="GO:0004459">
    <property type="term" value="F:L-lactate dehydrogenase (NAD+) activity"/>
    <property type="evidence" value="ECO:0007669"/>
    <property type="project" value="TreeGrafter"/>
</dbReference>
<comment type="cofactor">
    <cofactor evidence="1">
        <name>FMN</name>
        <dbReference type="ChEBI" id="CHEBI:58210"/>
    </cofactor>
</comment>
<dbReference type="AlphaFoldDB" id="A0A438AHH1"/>
<comment type="caution">
    <text evidence="7">The sequence shown here is derived from an EMBL/GenBank/DDBJ whole genome shotgun (WGS) entry which is preliminary data.</text>
</comment>
<protein>
    <submittedName>
        <fullName evidence="7">Alpha-hydroxy-acid oxidizing protein</fullName>
    </submittedName>
</protein>
<feature type="domain" description="FMN hydroxy acid dehydrogenase" evidence="6">
    <location>
        <begin position="89"/>
        <end position="473"/>
    </location>
</feature>
<keyword evidence="4" id="KW-0560">Oxidoreductase</keyword>
<accession>A0A438AHH1</accession>
<dbReference type="InterPro" id="IPR000262">
    <property type="entry name" value="FMN-dep_DH"/>
</dbReference>
<keyword evidence="8" id="KW-1185">Reference proteome</keyword>
<dbReference type="EMBL" id="RQXX01000003">
    <property type="protein sequence ID" value="RVV98114.1"/>
    <property type="molecule type" value="Genomic_DNA"/>
</dbReference>
<dbReference type="GO" id="GO:0009060">
    <property type="term" value="P:aerobic respiration"/>
    <property type="evidence" value="ECO:0007669"/>
    <property type="project" value="TreeGrafter"/>
</dbReference>
<dbReference type="SUPFAM" id="SSF51395">
    <property type="entry name" value="FMN-linked oxidoreductases"/>
    <property type="match status" value="1"/>
</dbReference>
<dbReference type="OrthoDB" id="9770452at2"/>
<keyword evidence="3" id="KW-0288">FMN</keyword>
<dbReference type="PROSITE" id="PS00557">
    <property type="entry name" value="FMN_HYDROXY_ACID_DH_1"/>
    <property type="match status" value="1"/>
</dbReference>
<dbReference type="PANTHER" id="PTHR10578">
    <property type="entry name" value="S -2-HYDROXY-ACID OXIDASE-RELATED"/>
    <property type="match status" value="1"/>
</dbReference>
<evidence type="ECO:0000259" key="6">
    <source>
        <dbReference type="PROSITE" id="PS51349"/>
    </source>
</evidence>
<reference evidence="7 8" key="1">
    <citation type="submission" date="2018-11" db="EMBL/GenBank/DDBJ databases">
        <title>Mesobaculum littorinae gen. nov., sp. nov., isolated from Littorina scabra that represents a novel genus of the order Rhodobacteraceae.</title>
        <authorList>
            <person name="Li F."/>
        </authorList>
    </citation>
    <scope>NUCLEOTIDE SEQUENCE [LARGE SCALE GENOMIC DNA]</scope>
    <source>
        <strain evidence="7 8">M0103</strain>
    </source>
</reference>
<dbReference type="GO" id="GO:0005886">
    <property type="term" value="C:plasma membrane"/>
    <property type="evidence" value="ECO:0007669"/>
    <property type="project" value="TreeGrafter"/>
</dbReference>
<name>A0A438AHH1_9RHOB</name>
<dbReference type="CDD" id="cd02809">
    <property type="entry name" value="alpha_hydroxyacid_oxid_FMN"/>
    <property type="match status" value="1"/>
</dbReference>
<dbReference type="InterPro" id="IPR012133">
    <property type="entry name" value="Alpha-hydoxy_acid_DH_FMN"/>
</dbReference>
<dbReference type="PANTHER" id="PTHR10578:SF107">
    <property type="entry name" value="2-HYDROXYACID OXIDASE 1"/>
    <property type="match status" value="1"/>
</dbReference>
<evidence type="ECO:0000256" key="1">
    <source>
        <dbReference type="ARBA" id="ARBA00001917"/>
    </source>
</evidence>
<dbReference type="InterPro" id="IPR037396">
    <property type="entry name" value="FMN_HAD"/>
</dbReference>
<dbReference type="InterPro" id="IPR008259">
    <property type="entry name" value="FMN_hydac_DH_AS"/>
</dbReference>
<dbReference type="Pfam" id="PF01070">
    <property type="entry name" value="FMN_dh"/>
    <property type="match status" value="1"/>
</dbReference>
<sequence>MRVLDPWARNPACWEKISIIARVAQGSFRRRWICPRGARPRIAKRRLAHFWTKCIHLGQGGAPGCGVGLRRRPPRGGRHVMTVEDRLARWRRRYPRVADLAPRARRRLPGFLHDFVVGGLGDDLALGGARAALDAVEIVPRYGVGAEGLDTGATLFGERFAAPLAIAPIGGDGSIWPGATRAFARAARAARLPYMAGTLASHPVEQVAGWLEQGRWFQLYTMPGDDHRVSLDLLARAAAAGVTAVAVTVDVPLPARRYRDMRNGLRMPMRPGPRHIAQAASRPAWLAALARHGVGQFANLAPYADAPDRGSIGGFVAREGPGAGAGWPVLARLRDAFPGAMLVKGLQHPADAANAVALGYDGVIVSNHGGRQFDAAPAPIDVLPAIRDAVGPAPTLLLDGGILSGLDILRAQVCGADGVLAGRAFMLGLAALGQDGPAHVAETLIDEYRIALGQSGALTGAGARGMTHRHPGRWPALAFGEEAP</sequence>
<evidence type="ECO:0000256" key="5">
    <source>
        <dbReference type="ARBA" id="ARBA00024042"/>
    </source>
</evidence>
<dbReference type="Gene3D" id="3.20.20.70">
    <property type="entry name" value="Aldolase class I"/>
    <property type="match status" value="1"/>
</dbReference>
<evidence type="ECO:0000256" key="2">
    <source>
        <dbReference type="ARBA" id="ARBA00022630"/>
    </source>
</evidence>
<keyword evidence="2" id="KW-0285">Flavoprotein</keyword>
<dbReference type="Proteomes" id="UP000285908">
    <property type="component" value="Unassembled WGS sequence"/>
</dbReference>
<dbReference type="GO" id="GO:0010181">
    <property type="term" value="F:FMN binding"/>
    <property type="evidence" value="ECO:0007669"/>
    <property type="project" value="InterPro"/>
</dbReference>
<gene>
    <name evidence="7" type="ORF">EKE94_11710</name>
</gene>
<proteinExistence type="inferred from homology"/>
<evidence type="ECO:0000256" key="4">
    <source>
        <dbReference type="ARBA" id="ARBA00023002"/>
    </source>
</evidence>
<evidence type="ECO:0000313" key="8">
    <source>
        <dbReference type="Proteomes" id="UP000285908"/>
    </source>
</evidence>
<dbReference type="InterPro" id="IPR013785">
    <property type="entry name" value="Aldolase_TIM"/>
</dbReference>